<dbReference type="PANTHER" id="PTHR18916:SF83">
    <property type="entry name" value="TIP ELONGATION PROTEIN 1"/>
    <property type="match status" value="1"/>
</dbReference>
<feature type="coiled-coil region" evidence="1">
    <location>
        <begin position="104"/>
        <end position="323"/>
    </location>
</feature>
<proteinExistence type="predicted"/>
<reference evidence="3" key="1">
    <citation type="journal article" date="2021" name="G3 (Bethesda)">
        <title>Genomic diversity, chromosomal rearrangements, and interspecies hybridization in the ogataea polymorpha species complex.</title>
        <authorList>
            <person name="Hanson S.J."/>
            <person name="Cinneide E.O."/>
            <person name="Salzberg L.I."/>
            <person name="Wolfe K.H."/>
            <person name="McGowan J."/>
            <person name="Fitzpatrick D.A."/>
            <person name="Matlin K."/>
        </authorList>
    </citation>
    <scope>NUCLEOTIDE SEQUENCE</scope>
    <source>
        <strain evidence="3">61-244</strain>
    </source>
</reference>
<dbReference type="InterPro" id="IPR036859">
    <property type="entry name" value="CAP-Gly_dom_sf"/>
</dbReference>
<dbReference type="EMBL" id="JAHLUX010000008">
    <property type="protein sequence ID" value="KAG7817147.1"/>
    <property type="molecule type" value="Genomic_DNA"/>
</dbReference>
<sequence length="372" mass="42822">MSIQVGHRVVIPGGGEAYVRYVGRVRNKSGTFAGVELIGESVSKGKNSGDVDGVFYFKTKIPKSGLFLPYHKLVQVNTSPLKPVSQASVLNTPNKAPHDLDQRINELTEQNKLYKQQLQERNRILEELQTTVDTFEAILTENQNELKMKDARFERFKTNTDTQIKELIEAVETLEQQATENEEIYLQRLRELETKKDIQPESGDYETLKRKYDEMDTKYRTLEAEQVTLREENAKVRRERDEAREEVDKLKHEKAETAKALEDLRKAYDELQKGHETLMSEKSQFVSTNDSSKERYERLESELNELQAKYSLLKEQSEKKRSTVSEPLVKDGELIATPAVHNDPAAGRAKWCGLCEREGHESVECPYETVMF</sequence>
<dbReference type="RefSeq" id="XP_043058576.1">
    <property type="nucleotide sequence ID" value="XM_043204518.1"/>
</dbReference>
<dbReference type="SMART" id="SM01052">
    <property type="entry name" value="CAP_GLY"/>
    <property type="match status" value="1"/>
</dbReference>
<dbReference type="InterPro" id="IPR000938">
    <property type="entry name" value="CAP-Gly_domain"/>
</dbReference>
<accession>A0AAN6DE64</accession>
<protein>
    <recommendedName>
        <fullName evidence="2">CAP-Gly domain-containing protein</fullName>
    </recommendedName>
</protein>
<dbReference type="AlphaFoldDB" id="A0AAN6DE64"/>
<organism evidence="3 4">
    <name type="scientific">Pichia angusta</name>
    <name type="common">Yeast</name>
    <name type="synonym">Hansenula polymorpha</name>
    <dbReference type="NCBI Taxonomy" id="870730"/>
    <lineage>
        <taxon>Eukaryota</taxon>
        <taxon>Fungi</taxon>
        <taxon>Dikarya</taxon>
        <taxon>Ascomycota</taxon>
        <taxon>Saccharomycotina</taxon>
        <taxon>Pichiomycetes</taxon>
        <taxon>Pichiales</taxon>
        <taxon>Pichiaceae</taxon>
        <taxon>Ogataea</taxon>
    </lineage>
</organism>
<dbReference type="PROSITE" id="PS50245">
    <property type="entry name" value="CAP_GLY_2"/>
    <property type="match status" value="1"/>
</dbReference>
<feature type="domain" description="CAP-Gly" evidence="2">
    <location>
        <begin position="23"/>
        <end position="69"/>
    </location>
</feature>
<evidence type="ECO:0000259" key="2">
    <source>
        <dbReference type="PROSITE" id="PS50245"/>
    </source>
</evidence>
<evidence type="ECO:0000313" key="3">
    <source>
        <dbReference type="EMBL" id="KAG7817147.1"/>
    </source>
</evidence>
<dbReference type="GeneID" id="66127933"/>
<comment type="caution">
    <text evidence="3">The sequence shown here is derived from an EMBL/GenBank/DDBJ whole genome shotgun (WGS) entry which is preliminary data.</text>
</comment>
<dbReference type="Gene3D" id="2.30.30.190">
    <property type="entry name" value="CAP Gly-rich-like domain"/>
    <property type="match status" value="1"/>
</dbReference>
<dbReference type="SUPFAM" id="SSF74924">
    <property type="entry name" value="Cap-Gly domain"/>
    <property type="match status" value="1"/>
</dbReference>
<dbReference type="Proteomes" id="UP001196530">
    <property type="component" value="Unassembled WGS sequence"/>
</dbReference>
<dbReference type="Pfam" id="PF01302">
    <property type="entry name" value="CAP_GLY"/>
    <property type="match status" value="1"/>
</dbReference>
<keyword evidence="1" id="KW-0175">Coiled coil</keyword>
<dbReference type="PANTHER" id="PTHR18916">
    <property type="entry name" value="DYNACTIN 1-RELATED MICROTUBULE-BINDING"/>
    <property type="match status" value="1"/>
</dbReference>
<evidence type="ECO:0000313" key="4">
    <source>
        <dbReference type="Proteomes" id="UP001196530"/>
    </source>
</evidence>
<gene>
    <name evidence="3" type="ORF">KL928_003882</name>
</gene>
<name>A0AAN6DE64_PICAN</name>
<evidence type="ECO:0000256" key="1">
    <source>
        <dbReference type="SAM" id="Coils"/>
    </source>
</evidence>